<sequence>MRQIRHALVAVAMSAAAMTATAAGAAADTGPGDTSRPGVERTDLGNGATLLHGVESAEQLAASCASGKFCGYSSQAGYGLEWGCGRTGIGWSGGGWWVNNLSGSNDRVAMYGSGGTRIYTTPHSPSQDTTANWTPVYNITVCVA</sequence>
<evidence type="ECO:0008006" key="5">
    <source>
        <dbReference type="Google" id="ProtNLM"/>
    </source>
</evidence>
<feature type="chain" id="PRO_5045439776" description="Secreted protein" evidence="2">
    <location>
        <begin position="23"/>
        <end position="144"/>
    </location>
</feature>
<name>A0ABQ7FPD2_9ACTN</name>
<dbReference type="EMBL" id="WHPN01000252">
    <property type="protein sequence ID" value="KAF4409102.1"/>
    <property type="molecule type" value="Genomic_DNA"/>
</dbReference>
<accession>A0ABQ7FPD2</accession>
<feature type="region of interest" description="Disordered" evidence="1">
    <location>
        <begin position="25"/>
        <end position="45"/>
    </location>
</feature>
<dbReference type="RefSeq" id="WP_143671144.1">
    <property type="nucleotide sequence ID" value="NZ_WHPN01000252.1"/>
</dbReference>
<keyword evidence="2" id="KW-0732">Signal</keyword>
<keyword evidence="4" id="KW-1185">Reference proteome</keyword>
<dbReference type="Proteomes" id="UP000621266">
    <property type="component" value="Unassembled WGS sequence"/>
</dbReference>
<feature type="signal peptide" evidence="2">
    <location>
        <begin position="1"/>
        <end position="22"/>
    </location>
</feature>
<reference evidence="3 4" key="1">
    <citation type="submission" date="2019-10" db="EMBL/GenBank/DDBJ databases">
        <title>Streptomyces tenebrisbrunneis sp.nov., an endogenous actinomycete isolated from of Lycium ruthenicum.</title>
        <authorList>
            <person name="Ma L."/>
        </authorList>
    </citation>
    <scope>NUCLEOTIDE SEQUENCE [LARGE SCALE GENOMIC DNA]</scope>
    <source>
        <strain evidence="3 4">TRM 66187</strain>
    </source>
</reference>
<comment type="caution">
    <text evidence="3">The sequence shown here is derived from an EMBL/GenBank/DDBJ whole genome shotgun (WGS) entry which is preliminary data.</text>
</comment>
<proteinExistence type="predicted"/>
<evidence type="ECO:0000313" key="4">
    <source>
        <dbReference type="Proteomes" id="UP000621266"/>
    </source>
</evidence>
<evidence type="ECO:0000256" key="2">
    <source>
        <dbReference type="SAM" id="SignalP"/>
    </source>
</evidence>
<organism evidence="3 4">
    <name type="scientific">Streptomyces lycii</name>
    <dbReference type="NCBI Taxonomy" id="2654337"/>
    <lineage>
        <taxon>Bacteria</taxon>
        <taxon>Bacillati</taxon>
        <taxon>Actinomycetota</taxon>
        <taxon>Actinomycetes</taxon>
        <taxon>Kitasatosporales</taxon>
        <taxon>Streptomycetaceae</taxon>
        <taxon>Streptomyces</taxon>
    </lineage>
</organism>
<gene>
    <name evidence="3" type="ORF">GCU69_10750</name>
</gene>
<protein>
    <recommendedName>
        <fullName evidence="5">Secreted protein</fullName>
    </recommendedName>
</protein>
<evidence type="ECO:0000313" key="3">
    <source>
        <dbReference type="EMBL" id="KAF4409102.1"/>
    </source>
</evidence>
<evidence type="ECO:0000256" key="1">
    <source>
        <dbReference type="SAM" id="MobiDB-lite"/>
    </source>
</evidence>